<reference evidence="2 3" key="1">
    <citation type="journal article" date="2023" name="bioRxiv">
        <title>Conserved and derived expression patterns and positive selection on dental genes reveal complex evolutionary context of ever-growing rodent molars.</title>
        <authorList>
            <person name="Calamari Z.T."/>
            <person name="Song A."/>
            <person name="Cohen E."/>
            <person name="Akter M."/>
            <person name="Roy R.D."/>
            <person name="Hallikas O."/>
            <person name="Christensen M.M."/>
            <person name="Li P."/>
            <person name="Marangoni P."/>
            <person name="Jernvall J."/>
            <person name="Klein O.D."/>
        </authorList>
    </citation>
    <scope>NUCLEOTIDE SEQUENCE [LARGE SCALE GENOMIC DNA]</scope>
    <source>
        <strain evidence="2">V071</strain>
    </source>
</reference>
<evidence type="ECO:0000313" key="2">
    <source>
        <dbReference type="EMBL" id="KAK7812806.1"/>
    </source>
</evidence>
<dbReference type="PANTHER" id="PTHR47901">
    <property type="entry name" value="CASPASE RECRUITMENT DOMAIN-CONTAINING PROTEIN 18"/>
    <property type="match status" value="1"/>
</dbReference>
<organism evidence="2 3">
    <name type="scientific">Myodes glareolus</name>
    <name type="common">Bank vole</name>
    <name type="synonym">Clethrionomys glareolus</name>
    <dbReference type="NCBI Taxonomy" id="447135"/>
    <lineage>
        <taxon>Eukaryota</taxon>
        <taxon>Metazoa</taxon>
        <taxon>Chordata</taxon>
        <taxon>Craniata</taxon>
        <taxon>Vertebrata</taxon>
        <taxon>Euteleostomi</taxon>
        <taxon>Mammalia</taxon>
        <taxon>Eutheria</taxon>
        <taxon>Euarchontoglires</taxon>
        <taxon>Glires</taxon>
        <taxon>Rodentia</taxon>
        <taxon>Myomorpha</taxon>
        <taxon>Muroidea</taxon>
        <taxon>Cricetidae</taxon>
        <taxon>Arvicolinae</taxon>
        <taxon>Myodes</taxon>
    </lineage>
</organism>
<sequence>MLNGDELLRIHEGVSFLLNNAGNLVENIFEKAEMAGKIFAGHIVNSKNQLSLTLQGIQSTEAHGTLKLCPHDQFCKVVTEKARVFMSHGILEETYGVKHRKKKPDILHDDTIFTIFYNYNCRNLRNKPQILIIQTRSRYNRVVWVSRSKRIATADADEESVLSCKWNKSITKDHMEKNFVLSNLLPHL</sequence>
<dbReference type="GO" id="GO:0006508">
    <property type="term" value="P:proteolysis"/>
    <property type="evidence" value="ECO:0007669"/>
    <property type="project" value="InterPro"/>
</dbReference>
<keyword evidence="3" id="KW-1185">Reference proteome</keyword>
<dbReference type="Pfam" id="PF00656">
    <property type="entry name" value="Peptidase_C14"/>
    <property type="match status" value="1"/>
</dbReference>
<dbReference type="InterPro" id="IPR001309">
    <property type="entry name" value="Pept_C14_p20"/>
</dbReference>
<comment type="caution">
    <text evidence="2">The sequence shown here is derived from an EMBL/GenBank/DDBJ whole genome shotgun (WGS) entry which is preliminary data.</text>
</comment>
<dbReference type="GO" id="GO:0097169">
    <property type="term" value="C:AIM2 inflammasome complex"/>
    <property type="evidence" value="ECO:0007669"/>
    <property type="project" value="TreeGrafter"/>
</dbReference>
<proteinExistence type="predicted"/>
<dbReference type="InterPro" id="IPR011600">
    <property type="entry name" value="Pept_C14_caspase"/>
</dbReference>
<dbReference type="Proteomes" id="UP001488838">
    <property type="component" value="Unassembled WGS sequence"/>
</dbReference>
<dbReference type="GO" id="GO:0050727">
    <property type="term" value="P:regulation of inflammatory response"/>
    <property type="evidence" value="ECO:0007669"/>
    <property type="project" value="TreeGrafter"/>
</dbReference>
<dbReference type="PANTHER" id="PTHR47901:SF6">
    <property type="entry name" value="CASPASE-12"/>
    <property type="match status" value="1"/>
</dbReference>
<dbReference type="Gene3D" id="3.40.50.1460">
    <property type="match status" value="1"/>
</dbReference>
<gene>
    <name evidence="2" type="ORF">U0070_019832</name>
</gene>
<dbReference type="InterPro" id="IPR002398">
    <property type="entry name" value="Pept_C14"/>
</dbReference>
<dbReference type="SUPFAM" id="SSF52129">
    <property type="entry name" value="Caspase-like"/>
    <property type="match status" value="1"/>
</dbReference>
<protein>
    <recommendedName>
        <fullName evidence="1">Caspase family p20 domain-containing protein</fullName>
    </recommendedName>
</protein>
<dbReference type="AlphaFoldDB" id="A0AAW0IEG7"/>
<evidence type="ECO:0000259" key="1">
    <source>
        <dbReference type="PROSITE" id="PS50208"/>
    </source>
</evidence>
<accession>A0AAW0IEG7</accession>
<dbReference type="PROSITE" id="PS50208">
    <property type="entry name" value="CASPASE_P20"/>
    <property type="match status" value="1"/>
</dbReference>
<feature type="non-terminal residue" evidence="2">
    <location>
        <position position="188"/>
    </location>
</feature>
<dbReference type="EMBL" id="JBBHLL010000144">
    <property type="protein sequence ID" value="KAK7812806.1"/>
    <property type="molecule type" value="Genomic_DNA"/>
</dbReference>
<dbReference type="InterPro" id="IPR029030">
    <property type="entry name" value="Caspase-like_dom_sf"/>
</dbReference>
<dbReference type="GO" id="GO:0072559">
    <property type="term" value="C:NLRP3 inflammasome complex"/>
    <property type="evidence" value="ECO:0007669"/>
    <property type="project" value="TreeGrafter"/>
</dbReference>
<dbReference type="GO" id="GO:0072557">
    <property type="term" value="C:IPAF inflammasome complex"/>
    <property type="evidence" value="ECO:0007669"/>
    <property type="project" value="TreeGrafter"/>
</dbReference>
<feature type="domain" description="Caspase family p20" evidence="1">
    <location>
        <begin position="84"/>
        <end position="134"/>
    </location>
</feature>
<evidence type="ECO:0000313" key="3">
    <source>
        <dbReference type="Proteomes" id="UP001488838"/>
    </source>
</evidence>
<name>A0AAW0IEG7_MYOGA</name>
<dbReference type="GO" id="GO:0004197">
    <property type="term" value="F:cysteine-type endopeptidase activity"/>
    <property type="evidence" value="ECO:0007669"/>
    <property type="project" value="InterPro"/>
</dbReference>